<keyword evidence="6" id="KW-1185">Reference proteome</keyword>
<evidence type="ECO:0000313" key="6">
    <source>
        <dbReference type="Proteomes" id="UP000006633"/>
    </source>
</evidence>
<evidence type="ECO:0000313" key="5">
    <source>
        <dbReference type="EMBL" id="ADH88686.1"/>
    </source>
</evidence>
<dbReference type="InterPro" id="IPR038352">
    <property type="entry name" value="Imelysin_sf"/>
</dbReference>
<evidence type="ECO:0000256" key="2">
    <source>
        <dbReference type="ARBA" id="ARBA00022729"/>
    </source>
</evidence>
<evidence type="ECO:0000256" key="3">
    <source>
        <dbReference type="SAM" id="SignalP"/>
    </source>
</evidence>
<dbReference type="RefSeq" id="WP_013166191.1">
    <property type="nucleotide sequence ID" value="NC_014217.1"/>
</dbReference>
<dbReference type="CDD" id="cd14657">
    <property type="entry name" value="Imelysin_IrpA-like"/>
    <property type="match status" value="1"/>
</dbReference>
<dbReference type="Gene3D" id="1.20.1420.20">
    <property type="entry name" value="M75 peptidase, HXXE motif"/>
    <property type="match status" value="1"/>
</dbReference>
<dbReference type="STRING" id="639283.Snov_1376"/>
<dbReference type="AlphaFoldDB" id="D7A8Y1"/>
<dbReference type="Pfam" id="PF09375">
    <property type="entry name" value="Peptidase_M75"/>
    <property type="match status" value="1"/>
</dbReference>
<evidence type="ECO:0000256" key="1">
    <source>
        <dbReference type="ARBA" id="ARBA00004196"/>
    </source>
</evidence>
<dbReference type="HOGENOM" id="CLU_048993_0_0_5"/>
<name>D7A8Y1_ANCN5</name>
<dbReference type="InterPro" id="IPR018976">
    <property type="entry name" value="Imelysin-like"/>
</dbReference>
<reference evidence="5 6" key="1">
    <citation type="journal article" date="2012" name="Stand. Genomic Sci.">
        <title>Complete genome sequence of the facultatively chemolithoautotrophic and methylotrophic alpha Proteobacterium Starkeya novella type strain (ATCC 8093(T)).</title>
        <authorList>
            <person name="Kappler U."/>
            <person name="Davenport K."/>
            <person name="Beatson S."/>
            <person name="Lucas S."/>
            <person name="Lapidus A."/>
            <person name="Copeland A."/>
            <person name="Berry K.W."/>
            <person name="Glavina Del Rio T."/>
            <person name="Hammon N."/>
            <person name="Dalin E."/>
            <person name="Tice H."/>
            <person name="Pitluck S."/>
            <person name="Richardson P."/>
            <person name="Bruce D."/>
            <person name="Goodwin L.A."/>
            <person name="Han C."/>
            <person name="Tapia R."/>
            <person name="Detter J.C."/>
            <person name="Chang Y.J."/>
            <person name="Jeffries C.D."/>
            <person name="Land M."/>
            <person name="Hauser L."/>
            <person name="Kyrpides N.C."/>
            <person name="Goker M."/>
            <person name="Ivanova N."/>
            <person name="Klenk H.P."/>
            <person name="Woyke T."/>
        </authorList>
    </citation>
    <scope>NUCLEOTIDE SEQUENCE [LARGE SCALE GENOMIC DNA]</scope>
    <source>
        <strain evidence="6">ATCC 8093 / DSM 506 / JCM 20403 / CCM 1077 / IAM 12100 / NBRC 12443 / NCIMB 10456</strain>
    </source>
</reference>
<dbReference type="eggNOG" id="COG3487">
    <property type="taxonomic scope" value="Bacteria"/>
</dbReference>
<dbReference type="KEGG" id="sno:Snov_1376"/>
<dbReference type="GO" id="GO:0030313">
    <property type="term" value="C:cell envelope"/>
    <property type="evidence" value="ECO:0007669"/>
    <property type="project" value="UniProtKB-SubCell"/>
</dbReference>
<evidence type="ECO:0000259" key="4">
    <source>
        <dbReference type="Pfam" id="PF09375"/>
    </source>
</evidence>
<keyword evidence="2 3" id="KW-0732">Signal</keyword>
<proteinExistence type="predicted"/>
<sequence>MRARSLFAAPLVAAFAFGAVVAAGPAGAQTQAPKVRDIVTTYADIAEAMYGDSLKTAKDLQSAVDAFLADPTEANLDKAKTAWKAARVPYQQTEGYRFGNAIVDDWEGRVNAWPLDEGLIDYVDKKSYGDSSDENPLYTANVIANTKIRVGKKTIDATKITPKLLDSLQEAGGVESNVAIGYHAIEFLLWGQDLNGTGPGAGKRPATDYSATNCTNGNCDRRGAYLKAATDLLVADLTDMTKWWGAKGKARAAVAKQKDKAALGTILTGLGSLSYGELAGERMKLGLILHDPEEEHDCFSDNTYNSHYYDELGIASIYRGKYTRVDGSVVEGASVAAYAAAKAPKAAEEADAKVDAALAALKAIKDEGDSGKEAYDQMIGEGNAAGNALVQKGVDSLVAQTRAIEGVVAALKLKIKVEGSDSLDDPSKVGQ</sequence>
<gene>
    <name evidence="5" type="ordered locus">Snov_1376</name>
</gene>
<dbReference type="Proteomes" id="UP000006633">
    <property type="component" value="Chromosome"/>
</dbReference>
<feature type="chain" id="PRO_5003092443" evidence="3">
    <location>
        <begin position="29"/>
        <end position="431"/>
    </location>
</feature>
<protein>
    <submittedName>
        <fullName evidence="5">Peptidase M75, Imelysin</fullName>
    </submittedName>
</protein>
<dbReference type="EMBL" id="CP002026">
    <property type="protein sequence ID" value="ADH88686.1"/>
    <property type="molecule type" value="Genomic_DNA"/>
</dbReference>
<dbReference type="MEROPS" id="M75.001"/>
<comment type="subcellular location">
    <subcellularLocation>
        <location evidence="1">Cell envelope</location>
    </subcellularLocation>
</comment>
<accession>D7A8Y1</accession>
<feature type="domain" description="Imelysin-like" evidence="4">
    <location>
        <begin position="47"/>
        <end position="403"/>
    </location>
</feature>
<dbReference type="OrthoDB" id="9764688at2"/>
<organism evidence="5 6">
    <name type="scientific">Ancylobacter novellus (strain ATCC 8093 / DSM 506 / JCM 20403 / CCM 1077 / IAM 12100 / NBRC 12443 / NCIMB 10456)</name>
    <name type="common">Starkeya novella</name>
    <dbReference type="NCBI Taxonomy" id="639283"/>
    <lineage>
        <taxon>Bacteria</taxon>
        <taxon>Pseudomonadati</taxon>
        <taxon>Pseudomonadota</taxon>
        <taxon>Alphaproteobacteria</taxon>
        <taxon>Hyphomicrobiales</taxon>
        <taxon>Xanthobacteraceae</taxon>
        <taxon>Ancylobacter</taxon>
    </lineage>
</organism>
<feature type="signal peptide" evidence="3">
    <location>
        <begin position="1"/>
        <end position="28"/>
    </location>
</feature>